<name>A0A518RFI6_9SPHN</name>
<dbReference type="InterPro" id="IPR036249">
    <property type="entry name" value="Thioredoxin-like_sf"/>
</dbReference>
<dbReference type="PROSITE" id="PS51352">
    <property type="entry name" value="THIOREDOXIN_2"/>
    <property type="match status" value="1"/>
</dbReference>
<dbReference type="PANTHER" id="PTHR43640">
    <property type="entry name" value="OS07G0260300 PROTEIN"/>
    <property type="match status" value="1"/>
</dbReference>
<accession>A0A518RFI6</accession>
<reference evidence="2 3" key="1">
    <citation type="submission" date="2019-07" db="EMBL/GenBank/DDBJ databases">
        <title>Sphingomonas alkalisoli sp. nov., isolated from rhizosphere soil of Suaedae salsa.</title>
        <authorList>
            <person name="Zhang H."/>
            <person name="Xu L."/>
            <person name="Zhang J.-X."/>
            <person name="Sun J.-Q."/>
        </authorList>
    </citation>
    <scope>NUCLEOTIDE SEQUENCE [LARGE SCALE GENOMIC DNA]</scope>
    <source>
        <strain evidence="2 3">XS-10</strain>
    </source>
</reference>
<dbReference type="GO" id="GO:0016209">
    <property type="term" value="F:antioxidant activity"/>
    <property type="evidence" value="ECO:0007669"/>
    <property type="project" value="InterPro"/>
</dbReference>
<protein>
    <submittedName>
        <fullName evidence="2">Thioredoxin family protein</fullName>
    </submittedName>
</protein>
<dbReference type="SUPFAM" id="SSF52833">
    <property type="entry name" value="Thioredoxin-like"/>
    <property type="match status" value="1"/>
</dbReference>
<dbReference type="InterPro" id="IPR047262">
    <property type="entry name" value="PRX-like1"/>
</dbReference>
<dbReference type="InterPro" id="IPR000866">
    <property type="entry name" value="AhpC/TSA"/>
</dbReference>
<dbReference type="AlphaFoldDB" id="A0A518RFI6"/>
<evidence type="ECO:0000313" key="3">
    <source>
        <dbReference type="Proteomes" id="UP000318055"/>
    </source>
</evidence>
<dbReference type="Pfam" id="PF00578">
    <property type="entry name" value="AhpC-TSA"/>
    <property type="match status" value="1"/>
</dbReference>
<feature type="domain" description="Thioredoxin" evidence="1">
    <location>
        <begin position="8"/>
        <end position="176"/>
    </location>
</feature>
<dbReference type="InterPro" id="IPR013766">
    <property type="entry name" value="Thioredoxin_domain"/>
</dbReference>
<proteinExistence type="predicted"/>
<dbReference type="GO" id="GO:0016491">
    <property type="term" value="F:oxidoreductase activity"/>
    <property type="evidence" value="ECO:0007669"/>
    <property type="project" value="InterPro"/>
</dbReference>
<dbReference type="RefSeq" id="WP_145846581.1">
    <property type="nucleotide sequence ID" value="NZ_CP042239.1"/>
</dbReference>
<sequence length="203" mass="22005">MLRMSRMMPLGTPAPDFALTDTTGTVRTLADVAGPEGLVVAFICNHCPFVLHLIDGFVAFAREYQERGIGVVAISSNDIVEFPEDDFEHMVAFAADRGFTFPYLHDPDQRVAIAYEAICTPDFFLFDGDLRLFYAGQFDASRPKINRPPVPGLPPLRTDLPVTGADLRGAADALLAGGQPPQPQRPSAGCSIKWLAGNAPTWA</sequence>
<dbReference type="CDD" id="cd02969">
    <property type="entry name" value="PRX_like1"/>
    <property type="match status" value="1"/>
</dbReference>
<dbReference type="Proteomes" id="UP000318055">
    <property type="component" value="Chromosome"/>
</dbReference>
<gene>
    <name evidence="2" type="ORF">FPZ54_09175</name>
</gene>
<dbReference type="EMBL" id="CP042239">
    <property type="protein sequence ID" value="QDX26174.1"/>
    <property type="molecule type" value="Genomic_DNA"/>
</dbReference>
<evidence type="ECO:0000259" key="1">
    <source>
        <dbReference type="PROSITE" id="PS51352"/>
    </source>
</evidence>
<keyword evidence="3" id="KW-1185">Reference proteome</keyword>
<dbReference type="Gene3D" id="3.40.30.10">
    <property type="entry name" value="Glutaredoxin"/>
    <property type="match status" value="1"/>
</dbReference>
<dbReference type="KEGG" id="ssua:FPZ54_09175"/>
<evidence type="ECO:0000313" key="2">
    <source>
        <dbReference type="EMBL" id="QDX26174.1"/>
    </source>
</evidence>
<organism evidence="2 3">
    <name type="scientific">Sphingomonas suaedae</name>
    <dbReference type="NCBI Taxonomy" id="2599297"/>
    <lineage>
        <taxon>Bacteria</taxon>
        <taxon>Pseudomonadati</taxon>
        <taxon>Pseudomonadota</taxon>
        <taxon>Alphaproteobacteria</taxon>
        <taxon>Sphingomonadales</taxon>
        <taxon>Sphingomonadaceae</taxon>
        <taxon>Sphingomonas</taxon>
    </lineage>
</organism>
<dbReference type="OrthoDB" id="9809746at2"/>
<dbReference type="PANTHER" id="PTHR43640:SF1">
    <property type="entry name" value="THIOREDOXIN-DEPENDENT PEROXIREDOXIN"/>
    <property type="match status" value="1"/>
</dbReference>